<dbReference type="InterPro" id="IPR032710">
    <property type="entry name" value="NTF2-like_dom_sf"/>
</dbReference>
<dbReference type="RefSeq" id="WP_330432612.1">
    <property type="nucleotide sequence ID" value="NZ_JAZDUF010000003.1"/>
</dbReference>
<evidence type="ECO:0000313" key="3">
    <source>
        <dbReference type="Proteomes" id="UP001347146"/>
    </source>
</evidence>
<dbReference type="Proteomes" id="UP001347146">
    <property type="component" value="Unassembled WGS sequence"/>
</dbReference>
<keyword evidence="3" id="KW-1185">Reference proteome</keyword>
<evidence type="ECO:0000313" key="2">
    <source>
        <dbReference type="EMBL" id="MEE3850933.1"/>
    </source>
</evidence>
<accession>A0ABU7MDN3</accession>
<sequence>MTTTDMLIRSLEDRRYDAITSGDFDSFAALAHPSLVYTHSNGATDTLESYMDKCSKGFYVYHQVDHPIDFIRIVGDVALVVGEMNAAITAGGVEKVLRNRCLAVWKVLDGEWKLLAYQPTPI</sequence>
<dbReference type="InterPro" id="IPR027843">
    <property type="entry name" value="DUF4440"/>
</dbReference>
<comment type="caution">
    <text evidence="2">The sequence shown here is derived from an EMBL/GenBank/DDBJ whole genome shotgun (WGS) entry which is preliminary data.</text>
</comment>
<gene>
    <name evidence="2" type="ORF">VZC37_11360</name>
</gene>
<protein>
    <submittedName>
        <fullName evidence="2">Nuclear transport factor 2 family protein</fullName>
    </submittedName>
</protein>
<feature type="domain" description="DUF4440" evidence="1">
    <location>
        <begin position="8"/>
        <end position="114"/>
    </location>
</feature>
<dbReference type="Pfam" id="PF14534">
    <property type="entry name" value="DUF4440"/>
    <property type="match status" value="1"/>
</dbReference>
<proteinExistence type="predicted"/>
<evidence type="ECO:0000259" key="1">
    <source>
        <dbReference type="Pfam" id="PF14534"/>
    </source>
</evidence>
<organism evidence="2 3">
    <name type="scientific">Gordonia sesuvii</name>
    <dbReference type="NCBI Taxonomy" id="3116777"/>
    <lineage>
        <taxon>Bacteria</taxon>
        <taxon>Bacillati</taxon>
        <taxon>Actinomycetota</taxon>
        <taxon>Actinomycetes</taxon>
        <taxon>Mycobacteriales</taxon>
        <taxon>Gordoniaceae</taxon>
        <taxon>Gordonia</taxon>
    </lineage>
</organism>
<dbReference type="Gene3D" id="3.10.450.50">
    <property type="match status" value="1"/>
</dbReference>
<name>A0ABU7MDN3_9ACTN</name>
<reference evidence="2 3" key="1">
    <citation type="submission" date="2024-01" db="EMBL/GenBank/DDBJ databases">
        <title>Draft genome sequence of Gordonia sp. LSe1-13.</title>
        <authorList>
            <person name="Suphannarot A."/>
            <person name="Mingma R."/>
        </authorList>
    </citation>
    <scope>NUCLEOTIDE SEQUENCE [LARGE SCALE GENOMIC DNA]</scope>
    <source>
        <strain evidence="2 3">LSe1-13</strain>
    </source>
</reference>
<dbReference type="SUPFAM" id="SSF54427">
    <property type="entry name" value="NTF2-like"/>
    <property type="match status" value="1"/>
</dbReference>
<dbReference type="EMBL" id="JAZDUF010000003">
    <property type="protein sequence ID" value="MEE3850933.1"/>
    <property type="molecule type" value="Genomic_DNA"/>
</dbReference>